<organism evidence="2 3">
    <name type="scientific">Thalassospira povalilytica</name>
    <dbReference type="NCBI Taxonomy" id="732237"/>
    <lineage>
        <taxon>Bacteria</taxon>
        <taxon>Pseudomonadati</taxon>
        <taxon>Pseudomonadota</taxon>
        <taxon>Alphaproteobacteria</taxon>
        <taxon>Rhodospirillales</taxon>
        <taxon>Thalassospiraceae</taxon>
        <taxon>Thalassospira</taxon>
    </lineage>
</organism>
<dbReference type="RefSeq" id="WP_170310148.1">
    <property type="nucleotide sequence ID" value="NZ_JAEKJW010000002.1"/>
</dbReference>
<feature type="transmembrane region" description="Helical" evidence="1">
    <location>
        <begin position="32"/>
        <end position="50"/>
    </location>
</feature>
<sequence length="52" mass="5625">MKQKLFNPVFLVLASIILPVASFEAMVIGSIAASDILFALFCAVMALIIVRK</sequence>
<keyword evidence="1" id="KW-1133">Transmembrane helix</keyword>
<keyword evidence="1" id="KW-0812">Transmembrane</keyword>
<name>A0A8I1M8Z9_9PROT</name>
<comment type="caution">
    <text evidence="2">The sequence shown here is derived from an EMBL/GenBank/DDBJ whole genome shotgun (WGS) entry which is preliminary data.</text>
</comment>
<reference evidence="2" key="1">
    <citation type="submission" date="2020-12" db="EMBL/GenBank/DDBJ databases">
        <title>Oil enriched cultivation method for isolating marine PHA-producing bacteria.</title>
        <authorList>
            <person name="Zheng W."/>
            <person name="Yu S."/>
            <person name="Huang Y."/>
        </authorList>
    </citation>
    <scope>NUCLEOTIDE SEQUENCE</scope>
    <source>
        <strain evidence="2">SY-2-3</strain>
    </source>
</reference>
<dbReference type="AlphaFoldDB" id="A0A8I1M8Z9"/>
<evidence type="ECO:0000313" key="3">
    <source>
        <dbReference type="Proteomes" id="UP000664405"/>
    </source>
</evidence>
<keyword evidence="1" id="KW-0472">Membrane</keyword>
<evidence type="ECO:0000313" key="2">
    <source>
        <dbReference type="EMBL" id="MBN8197037.1"/>
    </source>
</evidence>
<protein>
    <submittedName>
        <fullName evidence="2">Uncharacterized protein</fullName>
    </submittedName>
</protein>
<proteinExistence type="predicted"/>
<gene>
    <name evidence="2" type="ORF">JF547_11260</name>
</gene>
<dbReference type="Proteomes" id="UP000664405">
    <property type="component" value="Unassembled WGS sequence"/>
</dbReference>
<accession>A0A8I1M8Z9</accession>
<dbReference type="EMBL" id="JAEKJW010000002">
    <property type="protein sequence ID" value="MBN8197037.1"/>
    <property type="molecule type" value="Genomic_DNA"/>
</dbReference>
<evidence type="ECO:0000256" key="1">
    <source>
        <dbReference type="SAM" id="Phobius"/>
    </source>
</evidence>